<evidence type="ECO:0000256" key="5">
    <source>
        <dbReference type="SAM" id="Phobius"/>
    </source>
</evidence>
<dbReference type="GeneID" id="30963269"/>
<dbReference type="PANTHER" id="PTHR21324">
    <property type="entry name" value="FASTING-INDUCIBLE INTEGRAL MEMBRANE PROTEIN TM6P1-RELATED"/>
    <property type="match status" value="1"/>
</dbReference>
<proteinExistence type="predicted"/>
<feature type="transmembrane region" description="Helical" evidence="5">
    <location>
        <begin position="206"/>
        <end position="223"/>
    </location>
</feature>
<dbReference type="OrthoDB" id="10032492at2759"/>
<feature type="non-terminal residue" evidence="7">
    <location>
        <position position="1"/>
    </location>
</feature>
<evidence type="ECO:0000256" key="3">
    <source>
        <dbReference type="ARBA" id="ARBA00022989"/>
    </source>
</evidence>
<feature type="transmembrane region" description="Helical" evidence="5">
    <location>
        <begin position="164"/>
        <end position="186"/>
    </location>
</feature>
<dbReference type="Proteomes" id="UP000095038">
    <property type="component" value="Unassembled WGS sequence"/>
</dbReference>
<dbReference type="STRING" id="1344418.A0A1D2VHA6"/>
<dbReference type="EMBL" id="KV454480">
    <property type="protein sequence ID" value="ODV61051.1"/>
    <property type="molecule type" value="Genomic_DNA"/>
</dbReference>
<evidence type="ECO:0000256" key="2">
    <source>
        <dbReference type="ARBA" id="ARBA00022692"/>
    </source>
</evidence>
<keyword evidence="4 5" id="KW-0472">Membrane</keyword>
<feature type="domain" description="CWH43-like N-terminal" evidence="6">
    <location>
        <begin position="1"/>
        <end position="222"/>
    </location>
</feature>
<feature type="non-terminal residue" evidence="7">
    <location>
        <position position="238"/>
    </location>
</feature>
<feature type="transmembrane region" description="Helical" evidence="5">
    <location>
        <begin position="93"/>
        <end position="115"/>
    </location>
</feature>
<dbReference type="FunCoup" id="A0A1D2VHA6">
    <property type="interactions" value="61"/>
</dbReference>
<dbReference type="AlphaFoldDB" id="A0A1D2VHA6"/>
<evidence type="ECO:0000256" key="1">
    <source>
        <dbReference type="ARBA" id="ARBA00004127"/>
    </source>
</evidence>
<protein>
    <recommendedName>
        <fullName evidence="6">CWH43-like N-terminal domain-containing protein</fullName>
    </recommendedName>
</protein>
<feature type="transmembrane region" description="Helical" evidence="5">
    <location>
        <begin position="121"/>
        <end position="144"/>
    </location>
</feature>
<dbReference type="PANTHER" id="PTHR21324:SF2">
    <property type="entry name" value="EG:22E5.9 PROTEIN"/>
    <property type="match status" value="1"/>
</dbReference>
<feature type="transmembrane region" description="Helical" evidence="5">
    <location>
        <begin position="55"/>
        <end position="73"/>
    </location>
</feature>
<dbReference type="InParanoid" id="A0A1D2VHA6"/>
<evidence type="ECO:0000256" key="4">
    <source>
        <dbReference type="ARBA" id="ARBA00023136"/>
    </source>
</evidence>
<reference evidence="8" key="1">
    <citation type="submission" date="2016-05" db="EMBL/GenBank/DDBJ databases">
        <title>Comparative genomics of biotechnologically important yeasts.</title>
        <authorList>
            <consortium name="DOE Joint Genome Institute"/>
            <person name="Riley R."/>
            <person name="Haridas S."/>
            <person name="Wolfe K.H."/>
            <person name="Lopes M.R."/>
            <person name="Hittinger C.T."/>
            <person name="Goker M."/>
            <person name="Salamov A."/>
            <person name="Wisecaver J."/>
            <person name="Long T.M."/>
            <person name="Aerts A.L."/>
            <person name="Barry K."/>
            <person name="Choi C."/>
            <person name="Clum A."/>
            <person name="Coughlan A.Y."/>
            <person name="Deshpande S."/>
            <person name="Douglass A.P."/>
            <person name="Hanson S.J."/>
            <person name="Klenk H.-P."/>
            <person name="Labutti K."/>
            <person name="Lapidus A."/>
            <person name="Lindquist E."/>
            <person name="Lipzen A."/>
            <person name="Meier-Kolthoff J.P."/>
            <person name="Ohm R.A."/>
            <person name="Otillar R.P."/>
            <person name="Pangilinan J."/>
            <person name="Peng Y."/>
            <person name="Rokas A."/>
            <person name="Rosa C.A."/>
            <person name="Scheuner C."/>
            <person name="Sibirny A.A."/>
            <person name="Slot J.C."/>
            <person name="Stielow J.B."/>
            <person name="Sun H."/>
            <person name="Kurtzman C.P."/>
            <person name="Blackwell M."/>
            <person name="Grigoriev I.V."/>
            <person name="Jeffries T.W."/>
        </authorList>
    </citation>
    <scope>NUCLEOTIDE SEQUENCE [LARGE SCALE GENOMIC DNA]</scope>
    <source>
        <strain evidence="8">DSM 1968</strain>
    </source>
</reference>
<comment type="subcellular location">
    <subcellularLocation>
        <location evidence="1">Endomembrane system</location>
        <topology evidence="1">Multi-pass membrane protein</topology>
    </subcellularLocation>
</comment>
<organism evidence="7 8">
    <name type="scientific">Ascoidea rubescens DSM 1968</name>
    <dbReference type="NCBI Taxonomy" id="1344418"/>
    <lineage>
        <taxon>Eukaryota</taxon>
        <taxon>Fungi</taxon>
        <taxon>Dikarya</taxon>
        <taxon>Ascomycota</taxon>
        <taxon>Saccharomycotina</taxon>
        <taxon>Saccharomycetes</taxon>
        <taxon>Ascoideaceae</taxon>
        <taxon>Ascoidea</taxon>
    </lineage>
</organism>
<dbReference type="InterPro" id="IPR019402">
    <property type="entry name" value="CWH43_N"/>
</dbReference>
<evidence type="ECO:0000259" key="6">
    <source>
        <dbReference type="Pfam" id="PF10277"/>
    </source>
</evidence>
<dbReference type="GO" id="GO:0012505">
    <property type="term" value="C:endomembrane system"/>
    <property type="evidence" value="ECO:0007669"/>
    <property type="project" value="UniProtKB-SubCell"/>
</dbReference>
<gene>
    <name evidence="7" type="ORF">ASCRUDRAFT_20406</name>
</gene>
<dbReference type="Pfam" id="PF10277">
    <property type="entry name" value="Frag1"/>
    <property type="match status" value="1"/>
</dbReference>
<keyword evidence="8" id="KW-1185">Reference proteome</keyword>
<keyword evidence="2 5" id="KW-0812">Transmembrane</keyword>
<feature type="transmembrane region" description="Helical" evidence="5">
    <location>
        <begin position="12"/>
        <end position="35"/>
    </location>
</feature>
<evidence type="ECO:0000313" key="7">
    <source>
        <dbReference type="EMBL" id="ODV61051.1"/>
    </source>
</evidence>
<dbReference type="InterPro" id="IPR050911">
    <property type="entry name" value="DRAM/TMEM150_Autophagy_Mod"/>
</dbReference>
<accession>A0A1D2VHA6</accession>
<evidence type="ECO:0000313" key="8">
    <source>
        <dbReference type="Proteomes" id="UP000095038"/>
    </source>
</evidence>
<sequence length="238" mass="28025">HWWMLPLASLIAWYGMLIAMLACWSFQGHPIYWFMDVRQFPVYISDIGATNLKPLFISCAGFQGLAFFLTLCCERYLRAKQKLIPNFNKKEVVSSYLSIFFCAIGELGILFVSIFDTHLFHTVHITMVGIFISFMFFSCFSLIFEYFSLGRNYYRKFNVKKYNYLMLSAITKLIWCIFAMGLAIGFGVCMRKRLRSQSAALEWTLSFWYGVFLMILIFDLYPASTKKHGYEFRDYDEY</sequence>
<name>A0A1D2VHA6_9ASCO</name>
<dbReference type="RefSeq" id="XP_020047358.1">
    <property type="nucleotide sequence ID" value="XM_020189633.1"/>
</dbReference>
<dbReference type="GO" id="GO:0005886">
    <property type="term" value="C:plasma membrane"/>
    <property type="evidence" value="ECO:0007669"/>
    <property type="project" value="TreeGrafter"/>
</dbReference>
<keyword evidence="3 5" id="KW-1133">Transmembrane helix</keyword>